<dbReference type="InterPro" id="IPR042197">
    <property type="entry name" value="Apaf_helical"/>
</dbReference>
<dbReference type="GO" id="GO:0098542">
    <property type="term" value="P:defense response to other organism"/>
    <property type="evidence" value="ECO:0007669"/>
    <property type="project" value="TreeGrafter"/>
</dbReference>
<dbReference type="Gene3D" id="1.10.8.430">
    <property type="entry name" value="Helical domain of apoptotic protease-activating factors"/>
    <property type="match status" value="1"/>
</dbReference>
<dbReference type="Proteomes" id="UP000436088">
    <property type="component" value="Unassembled WGS sequence"/>
</dbReference>
<dbReference type="PANTHER" id="PTHR23155:SF1185">
    <property type="entry name" value="DISEASE RESISTANCE RPP8-LIKE PROTEIN 3-RELATED"/>
    <property type="match status" value="1"/>
</dbReference>
<sequence length="529" mass="60325">MRKAVKMVIATLVLVKMQSNLLHFRILFPIIKKKISDAIVSLAVQRISDLLINEALFLKDVKEQVESLKDKLKRMQCFLENVDCQPEQDKRLRNRVSEIRDLAYDAEDVIDSFILERAHQGGFLKAAHQGGFHGVVKRFTKPSHLHKIGVHTQAIETKLKSICDTLPAFEIPGDAADSGSISTFQYAAAIKKNILASFPRNKTDSHACPKAFEKLGREMVKKCGGLPLAIVVLGGLLATKQTGPMGDGSMKHLPRTLERVPTTRLSIWCEDWEISKKELIRLWIAEGFISPSLKSRVMLMEDVGEQFLEELMNRSLVQVVRRDYTGTNVKTCRIHDLLRDLFIEKARDEKFLEIVQPLLTGSDLKLTEPMLRRIAIHPSKRVLTIVEKYGEKWHVSSEIGNIRRLRYLKLYGKEIILPRAIGSLKSLHTLYLQYIGSLVIPDVVSMLERSRHFVLCSPDITGDKLYSDQGLSNLRSLEMRFKRAEDVKPILMSPRELQRLASLYMQFQWGQPHCIQTWNPFLSVIPSPN</sequence>
<dbReference type="AlphaFoldDB" id="A0A6A3BQ99"/>
<evidence type="ECO:0000313" key="7">
    <source>
        <dbReference type="Proteomes" id="UP000436088"/>
    </source>
</evidence>
<dbReference type="PANTHER" id="PTHR23155">
    <property type="entry name" value="DISEASE RESISTANCE PROTEIN RP"/>
    <property type="match status" value="1"/>
</dbReference>
<dbReference type="Pfam" id="PF18052">
    <property type="entry name" value="Rx_N"/>
    <property type="match status" value="1"/>
</dbReference>
<feature type="domain" description="Disease resistance N-terminal" evidence="4">
    <location>
        <begin position="39"/>
        <end position="121"/>
    </location>
</feature>
<dbReference type="FunFam" id="1.10.10.10:FF:000322">
    <property type="entry name" value="Probable disease resistance protein At1g63360"/>
    <property type="match status" value="1"/>
</dbReference>
<dbReference type="Gene3D" id="3.80.10.10">
    <property type="entry name" value="Ribonuclease Inhibitor"/>
    <property type="match status" value="1"/>
</dbReference>
<feature type="domain" description="Disease resistance protein winged helix" evidence="5">
    <location>
        <begin position="267"/>
        <end position="341"/>
    </location>
</feature>
<gene>
    <name evidence="6" type="ORF">F3Y22_tig00110020pilonHSYRG00506</name>
</gene>
<dbReference type="InterPro" id="IPR058922">
    <property type="entry name" value="WHD_DRP"/>
</dbReference>
<evidence type="ECO:0000256" key="1">
    <source>
        <dbReference type="ARBA" id="ARBA00022737"/>
    </source>
</evidence>
<evidence type="ECO:0000256" key="3">
    <source>
        <dbReference type="ARBA" id="ARBA00022821"/>
    </source>
</evidence>
<dbReference type="InterPro" id="IPR036388">
    <property type="entry name" value="WH-like_DNA-bd_sf"/>
</dbReference>
<keyword evidence="1" id="KW-0677">Repeat</keyword>
<comment type="caution">
    <text evidence="6">The sequence shown here is derived from an EMBL/GenBank/DDBJ whole genome shotgun (WGS) entry which is preliminary data.</text>
</comment>
<dbReference type="Gene3D" id="1.10.10.10">
    <property type="entry name" value="Winged helix-like DNA-binding domain superfamily/Winged helix DNA-binding domain"/>
    <property type="match status" value="1"/>
</dbReference>
<dbReference type="Gene3D" id="1.20.5.4130">
    <property type="match status" value="1"/>
</dbReference>
<evidence type="ECO:0000256" key="2">
    <source>
        <dbReference type="ARBA" id="ARBA00022741"/>
    </source>
</evidence>
<accession>A0A6A3BQ99</accession>
<proteinExistence type="predicted"/>
<dbReference type="InterPro" id="IPR041118">
    <property type="entry name" value="Rx_N"/>
</dbReference>
<dbReference type="SUPFAM" id="SSF52540">
    <property type="entry name" value="P-loop containing nucleoside triphosphate hydrolases"/>
    <property type="match status" value="1"/>
</dbReference>
<reference evidence="6" key="1">
    <citation type="submission" date="2019-09" db="EMBL/GenBank/DDBJ databases">
        <title>Draft genome information of white flower Hibiscus syriacus.</title>
        <authorList>
            <person name="Kim Y.-M."/>
        </authorList>
    </citation>
    <scope>NUCLEOTIDE SEQUENCE [LARGE SCALE GENOMIC DNA]</scope>
    <source>
        <strain evidence="6">YM2019G1</strain>
    </source>
</reference>
<evidence type="ECO:0000259" key="5">
    <source>
        <dbReference type="Pfam" id="PF23559"/>
    </source>
</evidence>
<evidence type="ECO:0008006" key="8">
    <source>
        <dbReference type="Google" id="ProtNLM"/>
    </source>
</evidence>
<dbReference type="EMBL" id="VEPZ02000817">
    <property type="protein sequence ID" value="KAE8718051.1"/>
    <property type="molecule type" value="Genomic_DNA"/>
</dbReference>
<evidence type="ECO:0000313" key="6">
    <source>
        <dbReference type="EMBL" id="KAE8718051.1"/>
    </source>
</evidence>
<keyword evidence="3" id="KW-0611">Plant defense</keyword>
<evidence type="ECO:0000259" key="4">
    <source>
        <dbReference type="Pfam" id="PF18052"/>
    </source>
</evidence>
<dbReference type="CDD" id="cd14798">
    <property type="entry name" value="RX-CC_like"/>
    <property type="match status" value="1"/>
</dbReference>
<dbReference type="InterPro" id="IPR032675">
    <property type="entry name" value="LRR_dom_sf"/>
</dbReference>
<organism evidence="6 7">
    <name type="scientific">Hibiscus syriacus</name>
    <name type="common">Rose of Sharon</name>
    <dbReference type="NCBI Taxonomy" id="106335"/>
    <lineage>
        <taxon>Eukaryota</taxon>
        <taxon>Viridiplantae</taxon>
        <taxon>Streptophyta</taxon>
        <taxon>Embryophyta</taxon>
        <taxon>Tracheophyta</taxon>
        <taxon>Spermatophyta</taxon>
        <taxon>Magnoliopsida</taxon>
        <taxon>eudicotyledons</taxon>
        <taxon>Gunneridae</taxon>
        <taxon>Pentapetalae</taxon>
        <taxon>rosids</taxon>
        <taxon>malvids</taxon>
        <taxon>Malvales</taxon>
        <taxon>Malvaceae</taxon>
        <taxon>Malvoideae</taxon>
        <taxon>Hibiscus</taxon>
    </lineage>
</organism>
<name>A0A6A3BQ99_HIBSY</name>
<dbReference type="InterPro" id="IPR027417">
    <property type="entry name" value="P-loop_NTPase"/>
</dbReference>
<dbReference type="InterPro" id="IPR038005">
    <property type="entry name" value="RX-like_CC"/>
</dbReference>
<dbReference type="GO" id="GO:0043531">
    <property type="term" value="F:ADP binding"/>
    <property type="evidence" value="ECO:0007669"/>
    <property type="project" value="InterPro"/>
</dbReference>
<protein>
    <recommendedName>
        <fullName evidence="8">Rx N-terminal domain-containing protein</fullName>
    </recommendedName>
</protein>
<keyword evidence="7" id="KW-1185">Reference proteome</keyword>
<dbReference type="SUPFAM" id="SSF52058">
    <property type="entry name" value="L domain-like"/>
    <property type="match status" value="1"/>
</dbReference>
<keyword evidence="2" id="KW-0547">Nucleotide-binding</keyword>
<dbReference type="InterPro" id="IPR044974">
    <property type="entry name" value="Disease_R_plants"/>
</dbReference>
<dbReference type="Pfam" id="PF23559">
    <property type="entry name" value="WHD_DRP"/>
    <property type="match status" value="1"/>
</dbReference>